<organism evidence="1 2">
    <name type="scientific">Thermodesulfitimonas autotrophica</name>
    <dbReference type="NCBI Taxonomy" id="1894989"/>
    <lineage>
        <taxon>Bacteria</taxon>
        <taxon>Bacillati</taxon>
        <taxon>Bacillota</taxon>
        <taxon>Clostridia</taxon>
        <taxon>Thermoanaerobacterales</taxon>
        <taxon>Thermoanaerobacteraceae</taxon>
        <taxon>Thermodesulfitimonas</taxon>
    </lineage>
</organism>
<dbReference type="OrthoDB" id="1727802at2"/>
<dbReference type="RefSeq" id="WP_123931535.1">
    <property type="nucleotide sequence ID" value="NZ_RKRE01000003.1"/>
</dbReference>
<dbReference type="Proteomes" id="UP000282654">
    <property type="component" value="Unassembled WGS sequence"/>
</dbReference>
<evidence type="ECO:0000313" key="1">
    <source>
        <dbReference type="EMBL" id="RPF42866.1"/>
    </source>
</evidence>
<gene>
    <name evidence="1" type="ORF">EDD75_1979</name>
</gene>
<dbReference type="EMBL" id="RKRE01000003">
    <property type="protein sequence ID" value="RPF42866.1"/>
    <property type="molecule type" value="Genomic_DNA"/>
</dbReference>
<keyword evidence="2" id="KW-1185">Reference proteome</keyword>
<protein>
    <submittedName>
        <fullName evidence="1">Uncharacterized protein</fullName>
    </submittedName>
</protein>
<evidence type="ECO:0000313" key="2">
    <source>
        <dbReference type="Proteomes" id="UP000282654"/>
    </source>
</evidence>
<proteinExistence type="predicted"/>
<reference evidence="1 2" key="1">
    <citation type="submission" date="2018-11" db="EMBL/GenBank/DDBJ databases">
        <title>Genomic Encyclopedia of Type Strains, Phase IV (KMG-IV): sequencing the most valuable type-strain genomes for metagenomic binning, comparative biology and taxonomic classification.</title>
        <authorList>
            <person name="Goeker M."/>
        </authorList>
    </citation>
    <scope>NUCLEOTIDE SEQUENCE [LARGE SCALE GENOMIC DNA]</scope>
    <source>
        <strain evidence="1 2">DSM 102936</strain>
    </source>
</reference>
<comment type="caution">
    <text evidence="1">The sequence shown here is derived from an EMBL/GenBank/DDBJ whole genome shotgun (WGS) entry which is preliminary data.</text>
</comment>
<accession>A0A3N5ADA0</accession>
<dbReference type="AlphaFoldDB" id="A0A3N5ADA0"/>
<sequence>MSRLARVFDVFQTAGLRLLPVPGTKWYKISDAQGRELFLKEKEIIEHFGDLEEEEVRERFLNFELQERSGEG</sequence>
<name>A0A3N5ADA0_9THEO</name>